<dbReference type="AlphaFoldDB" id="X0W3I5"/>
<evidence type="ECO:0000256" key="1">
    <source>
        <dbReference type="ARBA" id="ARBA00022691"/>
    </source>
</evidence>
<evidence type="ECO:0000313" key="6">
    <source>
        <dbReference type="EMBL" id="GAG07291.1"/>
    </source>
</evidence>
<feature type="non-terminal residue" evidence="6">
    <location>
        <position position="130"/>
    </location>
</feature>
<dbReference type="InterPro" id="IPR058240">
    <property type="entry name" value="rSAM_sf"/>
</dbReference>
<dbReference type="SUPFAM" id="SSF102114">
    <property type="entry name" value="Radical SAM enzymes"/>
    <property type="match status" value="1"/>
</dbReference>
<name>X0W3I5_9ZZZZ</name>
<keyword evidence="4" id="KW-0411">Iron-sulfur</keyword>
<dbReference type="PROSITE" id="PS51918">
    <property type="entry name" value="RADICAL_SAM"/>
    <property type="match status" value="1"/>
</dbReference>
<comment type="caution">
    <text evidence="6">The sequence shown here is derived from an EMBL/GenBank/DDBJ whole genome shotgun (WGS) entry which is preliminary data.</text>
</comment>
<protein>
    <recommendedName>
        <fullName evidence="5">Radical SAM core domain-containing protein</fullName>
    </recommendedName>
</protein>
<dbReference type="InterPro" id="IPR050377">
    <property type="entry name" value="Radical_SAM_PqqE_MftC-like"/>
</dbReference>
<dbReference type="EMBL" id="BARS01027034">
    <property type="protein sequence ID" value="GAG07291.1"/>
    <property type="molecule type" value="Genomic_DNA"/>
</dbReference>
<keyword evidence="2" id="KW-0479">Metal-binding</keyword>
<gene>
    <name evidence="6" type="ORF">S01H1_42504</name>
</gene>
<dbReference type="GO" id="GO:0046872">
    <property type="term" value="F:metal ion binding"/>
    <property type="evidence" value="ECO:0007669"/>
    <property type="project" value="UniProtKB-KW"/>
</dbReference>
<evidence type="ECO:0000256" key="3">
    <source>
        <dbReference type="ARBA" id="ARBA00023004"/>
    </source>
</evidence>
<organism evidence="6">
    <name type="scientific">marine sediment metagenome</name>
    <dbReference type="NCBI Taxonomy" id="412755"/>
    <lineage>
        <taxon>unclassified sequences</taxon>
        <taxon>metagenomes</taxon>
        <taxon>ecological metagenomes</taxon>
    </lineage>
</organism>
<dbReference type="InterPro" id="IPR007197">
    <property type="entry name" value="rSAM"/>
</dbReference>
<dbReference type="Pfam" id="PF04055">
    <property type="entry name" value="Radical_SAM"/>
    <property type="match status" value="1"/>
</dbReference>
<accession>X0W3I5</accession>
<sequence>MRTLTFNKLKRRLTDRFLGEGKILDKILVGPREVRINPMSFVCNHDCIMCWRARLSVKERKAYARKDKNSISLNDYKRLFKQLPFKTRSIDVTGGGEPLLHPQILSILESIKENGLHGHLMTNGAFLTPK</sequence>
<keyword evidence="1" id="KW-0949">S-adenosyl-L-methionine</keyword>
<dbReference type="Gene3D" id="3.20.20.70">
    <property type="entry name" value="Aldolase class I"/>
    <property type="match status" value="1"/>
</dbReference>
<evidence type="ECO:0000256" key="2">
    <source>
        <dbReference type="ARBA" id="ARBA00022723"/>
    </source>
</evidence>
<reference evidence="6" key="1">
    <citation type="journal article" date="2014" name="Front. Microbiol.">
        <title>High frequency of phylogenetically diverse reductive dehalogenase-homologous genes in deep subseafloor sedimentary metagenomes.</title>
        <authorList>
            <person name="Kawai M."/>
            <person name="Futagami T."/>
            <person name="Toyoda A."/>
            <person name="Takaki Y."/>
            <person name="Nishi S."/>
            <person name="Hori S."/>
            <person name="Arai W."/>
            <person name="Tsubouchi T."/>
            <person name="Morono Y."/>
            <person name="Uchiyama I."/>
            <person name="Ito T."/>
            <person name="Fujiyama A."/>
            <person name="Inagaki F."/>
            <person name="Takami H."/>
        </authorList>
    </citation>
    <scope>NUCLEOTIDE SEQUENCE</scope>
    <source>
        <strain evidence="6">Expedition CK06-06</strain>
    </source>
</reference>
<dbReference type="CDD" id="cd01335">
    <property type="entry name" value="Radical_SAM"/>
    <property type="match status" value="1"/>
</dbReference>
<keyword evidence="3" id="KW-0408">Iron</keyword>
<evidence type="ECO:0000259" key="5">
    <source>
        <dbReference type="PROSITE" id="PS51918"/>
    </source>
</evidence>
<dbReference type="GO" id="GO:0051536">
    <property type="term" value="F:iron-sulfur cluster binding"/>
    <property type="evidence" value="ECO:0007669"/>
    <property type="project" value="UniProtKB-KW"/>
</dbReference>
<dbReference type="GO" id="GO:0003824">
    <property type="term" value="F:catalytic activity"/>
    <property type="evidence" value="ECO:0007669"/>
    <property type="project" value="InterPro"/>
</dbReference>
<proteinExistence type="predicted"/>
<dbReference type="PANTHER" id="PTHR11228">
    <property type="entry name" value="RADICAL SAM DOMAIN PROTEIN"/>
    <property type="match status" value="1"/>
</dbReference>
<evidence type="ECO:0000256" key="4">
    <source>
        <dbReference type="ARBA" id="ARBA00023014"/>
    </source>
</evidence>
<dbReference type="PANTHER" id="PTHR11228:SF7">
    <property type="entry name" value="PQQA PEPTIDE CYCLASE"/>
    <property type="match status" value="1"/>
</dbReference>
<dbReference type="SFLD" id="SFLDS00029">
    <property type="entry name" value="Radical_SAM"/>
    <property type="match status" value="1"/>
</dbReference>
<feature type="domain" description="Radical SAM core" evidence="5">
    <location>
        <begin position="29"/>
        <end position="130"/>
    </location>
</feature>
<dbReference type="InterPro" id="IPR013785">
    <property type="entry name" value="Aldolase_TIM"/>
</dbReference>